<dbReference type="Proteomes" id="UP000002009">
    <property type="component" value="Chromosome 10"/>
</dbReference>
<dbReference type="PROSITE" id="PS50889">
    <property type="entry name" value="S4"/>
    <property type="match status" value="1"/>
</dbReference>
<organism evidence="6 7">
    <name type="scientific">Micromonas commoda (strain RCC299 / NOUM17 / CCMP2709)</name>
    <name type="common">Picoplanktonic green alga</name>
    <dbReference type="NCBI Taxonomy" id="296587"/>
    <lineage>
        <taxon>Eukaryota</taxon>
        <taxon>Viridiplantae</taxon>
        <taxon>Chlorophyta</taxon>
        <taxon>Mamiellophyceae</taxon>
        <taxon>Mamiellales</taxon>
        <taxon>Mamiellaceae</taxon>
        <taxon>Micromonas</taxon>
    </lineage>
</organism>
<evidence type="ECO:0000259" key="5">
    <source>
        <dbReference type="Pfam" id="PF01479"/>
    </source>
</evidence>
<dbReference type="GO" id="GO:0009982">
    <property type="term" value="F:pseudouridine synthase activity"/>
    <property type="evidence" value="ECO:0007669"/>
    <property type="project" value="InterPro"/>
</dbReference>
<dbReference type="InterPro" id="IPR042092">
    <property type="entry name" value="PsdUridine_s_RsuA/RluB/E/F_cat"/>
</dbReference>
<keyword evidence="3" id="KW-0694">RNA-binding</keyword>
<dbReference type="InterPro" id="IPR020094">
    <property type="entry name" value="TruA/RsuA/RluB/E/F_N"/>
</dbReference>
<dbReference type="InterPro" id="IPR036986">
    <property type="entry name" value="S4_RNA-bd_sf"/>
</dbReference>
<comment type="similarity">
    <text evidence="1">Belongs to the pseudouridine synthase RsuA family.</text>
</comment>
<feature type="domain" description="RNA-binding S4" evidence="5">
    <location>
        <begin position="1"/>
        <end position="32"/>
    </location>
</feature>
<dbReference type="Pfam" id="PF00849">
    <property type="entry name" value="PseudoU_synth_2"/>
    <property type="match status" value="1"/>
</dbReference>
<gene>
    <name evidence="6" type="ORF">MICPUN_72176</name>
</gene>
<evidence type="ECO:0000313" key="7">
    <source>
        <dbReference type="Proteomes" id="UP000002009"/>
    </source>
</evidence>
<keyword evidence="2" id="KW-0413">Isomerase</keyword>
<name>C1FHS6_MICCC</name>
<evidence type="ECO:0000256" key="2">
    <source>
        <dbReference type="ARBA" id="ARBA00023235"/>
    </source>
</evidence>
<dbReference type="PANTHER" id="PTHR47683">
    <property type="entry name" value="PSEUDOURIDINE SYNTHASE FAMILY PROTEIN-RELATED"/>
    <property type="match status" value="1"/>
</dbReference>
<dbReference type="SUPFAM" id="SSF55120">
    <property type="entry name" value="Pseudouridine synthase"/>
    <property type="match status" value="1"/>
</dbReference>
<dbReference type="GO" id="GO:0003723">
    <property type="term" value="F:RNA binding"/>
    <property type="evidence" value="ECO:0007669"/>
    <property type="project" value="UniProtKB-KW"/>
</dbReference>
<dbReference type="InterPro" id="IPR000748">
    <property type="entry name" value="PsdUridine_synth_RsuA/RluB/E/F"/>
</dbReference>
<feature type="non-terminal residue" evidence="6">
    <location>
        <position position="1"/>
    </location>
</feature>
<dbReference type="InterPro" id="IPR050343">
    <property type="entry name" value="RsuA_PseudoU_synthase"/>
</dbReference>
<dbReference type="OrthoDB" id="440619at2759"/>
<evidence type="ECO:0000256" key="1">
    <source>
        <dbReference type="ARBA" id="ARBA00008348"/>
    </source>
</evidence>
<accession>C1FHS6</accession>
<dbReference type="KEGG" id="mis:MICPUN_72176"/>
<dbReference type="PROSITE" id="PS01149">
    <property type="entry name" value="PSI_RSU"/>
    <property type="match status" value="1"/>
</dbReference>
<dbReference type="Gene3D" id="3.30.70.580">
    <property type="entry name" value="Pseudouridine synthase I, catalytic domain, N-terminal subdomain"/>
    <property type="match status" value="1"/>
</dbReference>
<dbReference type="NCBIfam" id="TIGR00093">
    <property type="entry name" value="pseudouridine synthase"/>
    <property type="match status" value="1"/>
</dbReference>
<dbReference type="eggNOG" id="ENOG502S02U">
    <property type="taxonomic scope" value="Eukaryota"/>
</dbReference>
<reference evidence="6 7" key="1">
    <citation type="journal article" date="2009" name="Science">
        <title>Green evolution and dynamic adaptations revealed by genomes of the marine picoeukaryotes Micromonas.</title>
        <authorList>
            <person name="Worden A.Z."/>
            <person name="Lee J.H."/>
            <person name="Mock T."/>
            <person name="Rouze P."/>
            <person name="Simmons M.P."/>
            <person name="Aerts A.L."/>
            <person name="Allen A.E."/>
            <person name="Cuvelier M.L."/>
            <person name="Derelle E."/>
            <person name="Everett M.V."/>
            <person name="Foulon E."/>
            <person name="Grimwood J."/>
            <person name="Gundlach H."/>
            <person name="Henrissat B."/>
            <person name="Napoli C."/>
            <person name="McDonald S.M."/>
            <person name="Parker M.S."/>
            <person name="Rombauts S."/>
            <person name="Salamov A."/>
            <person name="Von Dassow P."/>
            <person name="Badger J.H."/>
            <person name="Coutinho P.M."/>
            <person name="Demir E."/>
            <person name="Dubchak I."/>
            <person name="Gentemann C."/>
            <person name="Eikrem W."/>
            <person name="Gready J.E."/>
            <person name="John U."/>
            <person name="Lanier W."/>
            <person name="Lindquist E.A."/>
            <person name="Lucas S."/>
            <person name="Mayer K.F."/>
            <person name="Moreau H."/>
            <person name="Not F."/>
            <person name="Otillar R."/>
            <person name="Panaud O."/>
            <person name="Pangilinan J."/>
            <person name="Paulsen I."/>
            <person name="Piegu B."/>
            <person name="Poliakov A."/>
            <person name="Robbens S."/>
            <person name="Schmutz J."/>
            <person name="Toulza E."/>
            <person name="Wyss T."/>
            <person name="Zelensky A."/>
            <person name="Zhou K."/>
            <person name="Armbrust E.V."/>
            <person name="Bhattacharya D."/>
            <person name="Goodenough U.W."/>
            <person name="Van de Peer Y."/>
            <person name="Grigoriev I.V."/>
        </authorList>
    </citation>
    <scope>NUCLEOTIDE SEQUENCE [LARGE SCALE GENOMIC DNA]</scope>
    <source>
        <strain evidence="7">RCC299 / NOUM17</strain>
    </source>
</reference>
<protein>
    <recommendedName>
        <fullName evidence="8">Pseudouridine synthase</fullName>
    </recommendedName>
</protein>
<evidence type="ECO:0000313" key="6">
    <source>
        <dbReference type="EMBL" id="ACO70152.1"/>
    </source>
</evidence>
<feature type="non-terminal residue" evidence="6">
    <location>
        <position position="248"/>
    </location>
</feature>
<dbReference type="CDD" id="cd02870">
    <property type="entry name" value="PseudoU_synth_RsuA_like"/>
    <property type="match status" value="1"/>
</dbReference>
<dbReference type="InterPro" id="IPR006145">
    <property type="entry name" value="PsdUridine_synth_RsuA/RluA"/>
</dbReference>
<evidence type="ECO:0000259" key="4">
    <source>
        <dbReference type="Pfam" id="PF00849"/>
    </source>
</evidence>
<feature type="domain" description="Pseudouridine synthase RsuA/RluA-like" evidence="4">
    <location>
        <begin position="63"/>
        <end position="202"/>
    </location>
</feature>
<evidence type="ECO:0008006" key="8">
    <source>
        <dbReference type="Google" id="ProtNLM"/>
    </source>
</evidence>
<dbReference type="Gene3D" id="3.10.290.10">
    <property type="entry name" value="RNA-binding S4 domain"/>
    <property type="match status" value="1"/>
</dbReference>
<keyword evidence="7" id="KW-1185">Reference proteome</keyword>
<dbReference type="RefSeq" id="XP_002508894.1">
    <property type="nucleotide sequence ID" value="XM_002508848.1"/>
</dbReference>
<dbReference type="EMBL" id="CP001576">
    <property type="protein sequence ID" value="ACO70152.1"/>
    <property type="molecule type" value="Genomic_DNA"/>
</dbReference>
<dbReference type="InParanoid" id="C1FHS6"/>
<sequence length="248" mass="26399">RREADEAVSAGRVRVNGALVKPSFRVRSGDVVTLDGKALDWEPFAAATEGSIGAHAGSNGFFYLKYNKPRGVTCTMESSQRTKPAKGVGSARVFPVGRLDRDSSGLVLLTDDGRVPEALLDPSRKAPKTYEVDVRPAPTPDAIEALRDGVVITTTQQRDGVTTTSPTAPCPVDLIKKSETSATLRFELREGRNRQIRKMCEAVGVEVVRLHRVSVGGVWLDESALEVGGVRALSGDELDAVGAAVSAS</sequence>
<dbReference type="PANTHER" id="PTHR47683:SF2">
    <property type="entry name" value="RNA-BINDING S4 DOMAIN-CONTAINING PROTEIN"/>
    <property type="match status" value="1"/>
</dbReference>
<dbReference type="Pfam" id="PF01479">
    <property type="entry name" value="S4"/>
    <property type="match status" value="1"/>
</dbReference>
<dbReference type="InterPro" id="IPR002942">
    <property type="entry name" value="S4_RNA-bd"/>
</dbReference>
<dbReference type="SUPFAM" id="SSF55174">
    <property type="entry name" value="Alpha-L RNA-binding motif"/>
    <property type="match status" value="1"/>
</dbReference>
<dbReference type="AlphaFoldDB" id="C1FHS6"/>
<dbReference type="CDD" id="cd00165">
    <property type="entry name" value="S4"/>
    <property type="match status" value="1"/>
</dbReference>
<dbReference type="InterPro" id="IPR020103">
    <property type="entry name" value="PsdUridine_synth_cat_dom_sf"/>
</dbReference>
<dbReference type="Gene3D" id="3.30.70.1560">
    <property type="entry name" value="Alpha-L RNA-binding motif"/>
    <property type="match status" value="1"/>
</dbReference>
<dbReference type="STRING" id="296587.C1FHS6"/>
<dbReference type="GO" id="GO:0006364">
    <property type="term" value="P:rRNA processing"/>
    <property type="evidence" value="ECO:0007669"/>
    <property type="project" value="UniProtKB-ARBA"/>
</dbReference>
<dbReference type="OMA" id="KYNKPRG"/>
<evidence type="ECO:0000256" key="3">
    <source>
        <dbReference type="PROSITE-ProRule" id="PRU00182"/>
    </source>
</evidence>
<dbReference type="GeneID" id="8246892"/>
<dbReference type="InterPro" id="IPR018496">
    <property type="entry name" value="PsdUridine_synth_RsuA/RluB_CS"/>
</dbReference>
<dbReference type="GO" id="GO:0001522">
    <property type="term" value="P:pseudouridine synthesis"/>
    <property type="evidence" value="ECO:0007669"/>
    <property type="project" value="InterPro"/>
</dbReference>
<proteinExistence type="inferred from homology"/>